<gene>
    <name evidence="1" type="ORF">Pyn_33132</name>
</gene>
<keyword evidence="2" id="KW-1185">Reference proteome</keyword>
<dbReference type="AlphaFoldDB" id="A0A314Z352"/>
<evidence type="ECO:0000313" key="2">
    <source>
        <dbReference type="Proteomes" id="UP000250321"/>
    </source>
</evidence>
<dbReference type="EMBL" id="PJQY01000221">
    <property type="protein sequence ID" value="PQQ15712.1"/>
    <property type="molecule type" value="Genomic_DNA"/>
</dbReference>
<comment type="caution">
    <text evidence="1">The sequence shown here is derived from an EMBL/GenBank/DDBJ whole genome shotgun (WGS) entry which is preliminary data.</text>
</comment>
<proteinExistence type="predicted"/>
<organism evidence="1 2">
    <name type="scientific">Prunus yedoensis var. nudiflora</name>
    <dbReference type="NCBI Taxonomy" id="2094558"/>
    <lineage>
        <taxon>Eukaryota</taxon>
        <taxon>Viridiplantae</taxon>
        <taxon>Streptophyta</taxon>
        <taxon>Embryophyta</taxon>
        <taxon>Tracheophyta</taxon>
        <taxon>Spermatophyta</taxon>
        <taxon>Magnoliopsida</taxon>
        <taxon>eudicotyledons</taxon>
        <taxon>Gunneridae</taxon>
        <taxon>Pentapetalae</taxon>
        <taxon>rosids</taxon>
        <taxon>fabids</taxon>
        <taxon>Rosales</taxon>
        <taxon>Rosaceae</taxon>
        <taxon>Amygdaloideae</taxon>
        <taxon>Amygdaleae</taxon>
        <taxon>Prunus</taxon>
    </lineage>
</organism>
<reference evidence="1 2" key="1">
    <citation type="submission" date="2018-02" db="EMBL/GenBank/DDBJ databases">
        <title>Draft genome of wild Prunus yedoensis var. nudiflora.</title>
        <authorList>
            <person name="Baek S."/>
            <person name="Kim J.-H."/>
            <person name="Choi K."/>
            <person name="Kim G.-B."/>
            <person name="Cho A."/>
            <person name="Jang H."/>
            <person name="Shin C.-H."/>
            <person name="Yu H.-J."/>
            <person name="Mun J.-H."/>
        </authorList>
    </citation>
    <scope>NUCLEOTIDE SEQUENCE [LARGE SCALE GENOMIC DNA]</scope>
    <source>
        <strain evidence="2">cv. Jeju island</strain>
        <tissue evidence="1">Leaf</tissue>
    </source>
</reference>
<protein>
    <submittedName>
        <fullName evidence="1">Uncharacterized protein</fullName>
    </submittedName>
</protein>
<sequence length="82" mass="9000">MARYDEGKEMGMHAGLNGVLLKYPLVFWMACVGNCLWPCAGDSQQPAYIGSFGFCWGFCLQPCAGDCRYFLLGCLGFPKVMG</sequence>
<dbReference type="OrthoDB" id="74764at2759"/>
<name>A0A314Z352_PRUYE</name>
<accession>A0A314Z352</accession>
<dbReference type="Proteomes" id="UP000250321">
    <property type="component" value="Unassembled WGS sequence"/>
</dbReference>
<evidence type="ECO:0000313" key="1">
    <source>
        <dbReference type="EMBL" id="PQQ15712.1"/>
    </source>
</evidence>